<accession>A0A562VDX6</accession>
<proteinExistence type="predicted"/>
<keyword evidence="3" id="KW-1185">Reference proteome</keyword>
<feature type="compositionally biased region" description="Low complexity" evidence="1">
    <location>
        <begin position="271"/>
        <end position="280"/>
    </location>
</feature>
<organism evidence="2 3">
    <name type="scientific">Stackebrandtia albiflava</name>
    <dbReference type="NCBI Taxonomy" id="406432"/>
    <lineage>
        <taxon>Bacteria</taxon>
        <taxon>Bacillati</taxon>
        <taxon>Actinomycetota</taxon>
        <taxon>Actinomycetes</taxon>
        <taxon>Glycomycetales</taxon>
        <taxon>Glycomycetaceae</taxon>
        <taxon>Stackebrandtia</taxon>
    </lineage>
</organism>
<name>A0A562VDX6_9ACTN</name>
<evidence type="ECO:0000256" key="1">
    <source>
        <dbReference type="SAM" id="MobiDB-lite"/>
    </source>
</evidence>
<dbReference type="SUPFAM" id="SSF54593">
    <property type="entry name" value="Glyoxalase/Bleomycin resistance protein/Dihydroxybiphenyl dioxygenase"/>
    <property type="match status" value="2"/>
</dbReference>
<reference evidence="2 3" key="1">
    <citation type="journal article" date="2013" name="Stand. Genomic Sci.">
        <title>Genomic Encyclopedia of Type Strains, Phase I: The one thousand microbial genomes (KMG-I) project.</title>
        <authorList>
            <person name="Kyrpides N.C."/>
            <person name="Woyke T."/>
            <person name="Eisen J.A."/>
            <person name="Garrity G."/>
            <person name="Lilburn T.G."/>
            <person name="Beck B.J."/>
            <person name="Whitman W.B."/>
            <person name="Hugenholtz P."/>
            <person name="Klenk H.P."/>
        </authorList>
    </citation>
    <scope>NUCLEOTIDE SEQUENCE [LARGE SCALE GENOMIC DNA]</scope>
    <source>
        <strain evidence="2 3">DSM 45044</strain>
    </source>
</reference>
<dbReference type="EMBL" id="VLLL01000005">
    <property type="protein sequence ID" value="TWJ16065.1"/>
    <property type="molecule type" value="Genomic_DNA"/>
</dbReference>
<evidence type="ECO:0000313" key="2">
    <source>
        <dbReference type="EMBL" id="TWJ16065.1"/>
    </source>
</evidence>
<dbReference type="InterPro" id="IPR029068">
    <property type="entry name" value="Glyas_Bleomycin-R_OHBP_Dase"/>
</dbReference>
<comment type="caution">
    <text evidence="2">The sequence shown here is derived from an EMBL/GenBank/DDBJ whole genome shotgun (WGS) entry which is preliminary data.</text>
</comment>
<dbReference type="Proteomes" id="UP000321617">
    <property type="component" value="Unassembled WGS sequence"/>
</dbReference>
<protein>
    <recommendedName>
        <fullName evidence="4">Glyoxalase-like protein</fullName>
    </recommendedName>
</protein>
<gene>
    <name evidence="2" type="ORF">LX16_1787</name>
</gene>
<feature type="region of interest" description="Disordered" evidence="1">
    <location>
        <begin position="248"/>
        <end position="296"/>
    </location>
</feature>
<evidence type="ECO:0008006" key="4">
    <source>
        <dbReference type="Google" id="ProtNLM"/>
    </source>
</evidence>
<dbReference type="PANTHER" id="PTHR36503:SF1">
    <property type="entry name" value="BLR2520 PROTEIN"/>
    <property type="match status" value="1"/>
</dbReference>
<dbReference type="AlphaFoldDB" id="A0A562VDX6"/>
<sequence length="296" mass="30920">MTSIDHITLQVPDPVAAGSFPETAFGLGDRIRVGASQSPTTGFRGFALSLVVAQPGTVDALVASALDAGATTLKPVTRSFWGYGGVIRDPGGAIWKIASSSKKDTGPVTRDIDDVVLLLGVDDVAVTRRFYTERGLTVAKSFGRKYVEFATSPVKLALYGRRAAAKDAGVPPEGTGSHRIVIGGAAAFTDPDGFEWEAARTGAVARLRARPGGRNGAVRPSASGGGVEECRRRMNNVCDRRRRDTKCRAASGLTGAPGETAGRRPARRRPGATTVTPGGASECSTMTWTPPSPPKN</sequence>
<dbReference type="Gene3D" id="3.10.180.10">
    <property type="entry name" value="2,3-Dihydroxybiphenyl 1,2-Dioxygenase, domain 1"/>
    <property type="match status" value="2"/>
</dbReference>
<evidence type="ECO:0000313" key="3">
    <source>
        <dbReference type="Proteomes" id="UP000321617"/>
    </source>
</evidence>
<dbReference type="PANTHER" id="PTHR36503">
    <property type="entry name" value="BLR2520 PROTEIN"/>
    <property type="match status" value="1"/>
</dbReference>